<dbReference type="EMBL" id="BMAV01013356">
    <property type="protein sequence ID" value="GFY60978.1"/>
    <property type="molecule type" value="Genomic_DNA"/>
</dbReference>
<evidence type="ECO:0000313" key="2">
    <source>
        <dbReference type="Proteomes" id="UP000886998"/>
    </source>
</evidence>
<reference evidence="1" key="1">
    <citation type="submission" date="2020-08" db="EMBL/GenBank/DDBJ databases">
        <title>Multicomponent nature underlies the extraordinary mechanical properties of spider dragline silk.</title>
        <authorList>
            <person name="Kono N."/>
            <person name="Nakamura H."/>
            <person name="Mori M."/>
            <person name="Yoshida Y."/>
            <person name="Ohtoshi R."/>
            <person name="Malay A.D."/>
            <person name="Moran D.A.P."/>
            <person name="Tomita M."/>
            <person name="Numata K."/>
            <person name="Arakawa K."/>
        </authorList>
    </citation>
    <scope>NUCLEOTIDE SEQUENCE</scope>
</reference>
<name>A0A8X7CBU0_9ARAC</name>
<organism evidence="1 2">
    <name type="scientific">Trichonephila inaurata madagascariensis</name>
    <dbReference type="NCBI Taxonomy" id="2747483"/>
    <lineage>
        <taxon>Eukaryota</taxon>
        <taxon>Metazoa</taxon>
        <taxon>Ecdysozoa</taxon>
        <taxon>Arthropoda</taxon>
        <taxon>Chelicerata</taxon>
        <taxon>Arachnida</taxon>
        <taxon>Araneae</taxon>
        <taxon>Araneomorphae</taxon>
        <taxon>Entelegynae</taxon>
        <taxon>Araneoidea</taxon>
        <taxon>Nephilidae</taxon>
        <taxon>Trichonephila</taxon>
        <taxon>Trichonephila inaurata</taxon>
    </lineage>
</organism>
<gene>
    <name evidence="1" type="ORF">TNIN_238331</name>
</gene>
<keyword evidence="2" id="KW-1185">Reference proteome</keyword>
<proteinExistence type="predicted"/>
<dbReference type="Proteomes" id="UP000886998">
    <property type="component" value="Unassembled WGS sequence"/>
</dbReference>
<protein>
    <submittedName>
        <fullName evidence="1">Uncharacterized protein</fullName>
    </submittedName>
</protein>
<evidence type="ECO:0000313" key="1">
    <source>
        <dbReference type="EMBL" id="GFY60978.1"/>
    </source>
</evidence>
<accession>A0A8X7CBU0</accession>
<sequence length="104" mass="11981">MRLQYSVKSFPTNTSSVISEVYKTAIRCAVIDLHQGMRNCVVVKASNTPCHINDFGCYILEGYQDKRRWTSVIDSVTRFLCSFDVCFHLENLDFSFSNLISRIE</sequence>
<comment type="caution">
    <text evidence="1">The sequence shown here is derived from an EMBL/GenBank/DDBJ whole genome shotgun (WGS) entry which is preliminary data.</text>
</comment>
<dbReference type="AlphaFoldDB" id="A0A8X7CBU0"/>